<dbReference type="EMBL" id="JAGINU010000001">
    <property type="protein sequence ID" value="MBP2368535.1"/>
    <property type="molecule type" value="Genomic_DNA"/>
</dbReference>
<gene>
    <name evidence="2" type="ORF">JOF36_004231</name>
</gene>
<protein>
    <submittedName>
        <fullName evidence="2">Uncharacterized protein</fullName>
    </submittedName>
</protein>
<evidence type="ECO:0000256" key="1">
    <source>
        <dbReference type="SAM" id="MobiDB-lite"/>
    </source>
</evidence>
<sequence>MAARPAGSDREVFGASARLLSTLFAPRWWRRQIGLRAGALVDPSSGMLIDGFYDGPIAVDLELLGAVALDLMRISPQLIEAPEPPAVVEHPRRVLVETGRAGHMVVSHAVDQRQEPVLVVVLVEGSWKIADRIGRRLAAAPALNLHHEQPTLGHTARHRAPHHRVAAQGTAELSDVEATVRIPRPRPYMDPWWAEPPVTQDAAPSGPASSRRT</sequence>
<dbReference type="RefSeq" id="WP_210029833.1">
    <property type="nucleotide sequence ID" value="NZ_JAGINU010000001.1"/>
</dbReference>
<name>A0ABS4VX94_9PSEU</name>
<evidence type="ECO:0000313" key="2">
    <source>
        <dbReference type="EMBL" id="MBP2368535.1"/>
    </source>
</evidence>
<organism evidence="2 3">
    <name type="scientific">Pseudonocardia parietis</name>
    <dbReference type="NCBI Taxonomy" id="570936"/>
    <lineage>
        <taxon>Bacteria</taxon>
        <taxon>Bacillati</taxon>
        <taxon>Actinomycetota</taxon>
        <taxon>Actinomycetes</taxon>
        <taxon>Pseudonocardiales</taxon>
        <taxon>Pseudonocardiaceae</taxon>
        <taxon>Pseudonocardia</taxon>
    </lineage>
</organism>
<comment type="caution">
    <text evidence="2">The sequence shown here is derived from an EMBL/GenBank/DDBJ whole genome shotgun (WGS) entry which is preliminary data.</text>
</comment>
<evidence type="ECO:0000313" key="3">
    <source>
        <dbReference type="Proteomes" id="UP001519295"/>
    </source>
</evidence>
<accession>A0ABS4VX94</accession>
<keyword evidence="3" id="KW-1185">Reference proteome</keyword>
<reference evidence="2 3" key="1">
    <citation type="submission" date="2021-03" db="EMBL/GenBank/DDBJ databases">
        <title>Sequencing the genomes of 1000 actinobacteria strains.</title>
        <authorList>
            <person name="Klenk H.-P."/>
        </authorList>
    </citation>
    <scope>NUCLEOTIDE SEQUENCE [LARGE SCALE GENOMIC DNA]</scope>
    <source>
        <strain evidence="2 3">DSM 45256</strain>
    </source>
</reference>
<proteinExistence type="predicted"/>
<feature type="region of interest" description="Disordered" evidence="1">
    <location>
        <begin position="191"/>
        <end position="213"/>
    </location>
</feature>
<dbReference type="Proteomes" id="UP001519295">
    <property type="component" value="Unassembled WGS sequence"/>
</dbReference>